<dbReference type="Pfam" id="PF01872">
    <property type="entry name" value="RibD_C"/>
    <property type="match status" value="1"/>
</dbReference>
<dbReference type="GO" id="GO:0008703">
    <property type="term" value="F:5-amino-6-(5-phosphoribosylamino)uracil reductase activity"/>
    <property type="evidence" value="ECO:0007669"/>
    <property type="project" value="InterPro"/>
</dbReference>
<dbReference type="Gene3D" id="3.40.430.10">
    <property type="entry name" value="Dihydrofolate Reductase, subunit A"/>
    <property type="match status" value="1"/>
</dbReference>
<keyword evidence="3" id="KW-0560">Oxidoreductase</keyword>
<dbReference type="InterPro" id="IPR024072">
    <property type="entry name" value="DHFR-like_dom_sf"/>
</dbReference>
<evidence type="ECO:0000256" key="1">
    <source>
        <dbReference type="ARBA" id="ARBA00005104"/>
    </source>
</evidence>
<evidence type="ECO:0000256" key="3">
    <source>
        <dbReference type="ARBA" id="ARBA00023002"/>
    </source>
</evidence>
<keyword evidence="2" id="KW-0521">NADP</keyword>
<dbReference type="InterPro" id="IPR002734">
    <property type="entry name" value="RibDG_C"/>
</dbReference>
<dbReference type="Proteomes" id="UP000179627">
    <property type="component" value="Unassembled WGS sequence"/>
</dbReference>
<dbReference type="AlphaFoldDB" id="A0A1S1R8R8"/>
<dbReference type="EMBL" id="MBLM01000036">
    <property type="protein sequence ID" value="OHV43303.1"/>
    <property type="molecule type" value="Genomic_DNA"/>
</dbReference>
<dbReference type="GO" id="GO:0009231">
    <property type="term" value="P:riboflavin biosynthetic process"/>
    <property type="evidence" value="ECO:0007669"/>
    <property type="project" value="InterPro"/>
</dbReference>
<evidence type="ECO:0000313" key="6">
    <source>
        <dbReference type="EMBL" id="OHV43303.1"/>
    </source>
</evidence>
<evidence type="ECO:0000313" key="7">
    <source>
        <dbReference type="Proteomes" id="UP000179627"/>
    </source>
</evidence>
<reference evidence="7" key="1">
    <citation type="submission" date="2016-07" db="EMBL/GenBank/DDBJ databases">
        <title>Sequence Frankia sp. strain CcI1.17.</title>
        <authorList>
            <person name="Ghodhbane-Gtari F."/>
            <person name="Swanson E."/>
            <person name="Gueddou A."/>
            <person name="Morris K."/>
            <person name="Hezbri K."/>
            <person name="Ktari A."/>
            <person name="Nouioui I."/>
            <person name="Abebe-Akele F."/>
            <person name="Simpson S."/>
            <person name="Thomas K."/>
            <person name="Gtari M."/>
            <person name="Tisa L.S."/>
            <person name="Hurst S."/>
        </authorList>
    </citation>
    <scope>NUCLEOTIDE SEQUENCE [LARGE SCALE GENOMIC DNA]</scope>
    <source>
        <strain evidence="7">Cc1.17</strain>
    </source>
</reference>
<dbReference type="NCBIfam" id="NF010663">
    <property type="entry name" value="PRK14059.1-1"/>
    <property type="match status" value="1"/>
</dbReference>
<accession>A0A1S1R8R8</accession>
<gene>
    <name evidence="6" type="ORF">CC117_11640</name>
</gene>
<dbReference type="SUPFAM" id="SSF53597">
    <property type="entry name" value="Dihydrofolate reductase-like"/>
    <property type="match status" value="1"/>
</dbReference>
<evidence type="ECO:0000256" key="2">
    <source>
        <dbReference type="ARBA" id="ARBA00022857"/>
    </source>
</evidence>
<protein>
    <recommendedName>
        <fullName evidence="5">Bacterial bifunctional deaminase-reductase C-terminal domain-containing protein</fullName>
    </recommendedName>
</protein>
<proteinExistence type="predicted"/>
<dbReference type="PANTHER" id="PTHR38011">
    <property type="entry name" value="DIHYDROFOLATE REDUCTASE FAMILY PROTEIN (AFU_ORTHOLOGUE AFUA_8G06820)"/>
    <property type="match status" value="1"/>
</dbReference>
<feature type="domain" description="Bacterial bifunctional deaminase-reductase C-terminal" evidence="5">
    <location>
        <begin position="48"/>
        <end position="248"/>
    </location>
</feature>
<sequence>MRVLLSTDVSVPPDSSRNAHAYPASAPGSTEVDLDIVYGLPELTAGIPHIRSNFVASVDGAIEIDGRSGDLGGPADLRVFRALRWLADVVLVGAGTVRTEDYGPVPVPAARQEIRVAAGLAPIPPVAVVSGRLDLDPDARLFGGAVRPLLLTCEAAPIELRRALEPVADVVSCGERTVEPAAVLAALAERGLLRVLTEGGPTLHSQLARAGLLDEVCVTLAPVLAGPARLGMMAGASWTAPQHLRLLHVLEEDGSLFLRFGR</sequence>
<comment type="pathway">
    <text evidence="1">Cofactor biosynthesis; riboflavin biosynthesis.</text>
</comment>
<evidence type="ECO:0000256" key="4">
    <source>
        <dbReference type="SAM" id="MobiDB-lite"/>
    </source>
</evidence>
<organism evidence="6 7">
    <name type="scientific">Parafrankia colletiae</name>
    <dbReference type="NCBI Taxonomy" id="573497"/>
    <lineage>
        <taxon>Bacteria</taxon>
        <taxon>Bacillati</taxon>
        <taxon>Actinomycetota</taxon>
        <taxon>Actinomycetes</taxon>
        <taxon>Frankiales</taxon>
        <taxon>Frankiaceae</taxon>
        <taxon>Parafrankia</taxon>
    </lineage>
</organism>
<keyword evidence="7" id="KW-1185">Reference proteome</keyword>
<dbReference type="InterPro" id="IPR050765">
    <property type="entry name" value="Riboflavin_Biosynth_HTPR"/>
</dbReference>
<dbReference type="PANTHER" id="PTHR38011:SF7">
    <property type="entry name" value="2,5-DIAMINO-6-RIBOSYLAMINO-4(3H)-PYRIMIDINONE 5'-PHOSPHATE REDUCTASE"/>
    <property type="match status" value="1"/>
</dbReference>
<comment type="caution">
    <text evidence="6">The sequence shown here is derived from an EMBL/GenBank/DDBJ whole genome shotgun (WGS) entry which is preliminary data.</text>
</comment>
<evidence type="ECO:0000259" key="5">
    <source>
        <dbReference type="Pfam" id="PF01872"/>
    </source>
</evidence>
<name>A0A1S1R8R8_9ACTN</name>
<feature type="compositionally biased region" description="Polar residues" evidence="4">
    <location>
        <begin position="7"/>
        <end position="18"/>
    </location>
</feature>
<feature type="region of interest" description="Disordered" evidence="4">
    <location>
        <begin position="1"/>
        <end position="27"/>
    </location>
</feature>
<dbReference type="RefSeq" id="WP_071082873.1">
    <property type="nucleotide sequence ID" value="NZ_MBLM01000036.1"/>
</dbReference>